<proteinExistence type="predicted"/>
<dbReference type="EMBL" id="JAUSUN010000020">
    <property type="protein sequence ID" value="MDQ0414786.1"/>
    <property type="molecule type" value="Genomic_DNA"/>
</dbReference>
<evidence type="ECO:0000313" key="2">
    <source>
        <dbReference type="Proteomes" id="UP001242313"/>
    </source>
</evidence>
<dbReference type="Proteomes" id="UP001242313">
    <property type="component" value="Unassembled WGS sequence"/>
</dbReference>
<sequence>MSKAKTLIAIVAFVVFLTKDKKELNLVELLVKS</sequence>
<gene>
    <name evidence="1" type="ORF">J2S25_002996</name>
</gene>
<accession>A0ABU0FXX7</accession>
<keyword evidence="2" id="KW-1185">Reference proteome</keyword>
<organism evidence="1 2">
    <name type="scientific">Mesobacillus stamsii</name>
    <dbReference type="NCBI Taxonomy" id="225347"/>
    <lineage>
        <taxon>Bacteria</taxon>
        <taxon>Bacillati</taxon>
        <taxon>Bacillota</taxon>
        <taxon>Bacilli</taxon>
        <taxon>Bacillales</taxon>
        <taxon>Bacillaceae</taxon>
        <taxon>Mesobacillus</taxon>
    </lineage>
</organism>
<protein>
    <submittedName>
        <fullName evidence="1">Uncharacterized protein</fullName>
    </submittedName>
</protein>
<evidence type="ECO:0000313" key="1">
    <source>
        <dbReference type="EMBL" id="MDQ0414786.1"/>
    </source>
</evidence>
<name>A0ABU0FXX7_9BACI</name>
<comment type="caution">
    <text evidence="1">The sequence shown here is derived from an EMBL/GenBank/DDBJ whole genome shotgun (WGS) entry which is preliminary data.</text>
</comment>
<reference evidence="1 2" key="1">
    <citation type="submission" date="2023-07" db="EMBL/GenBank/DDBJ databases">
        <title>Genomic Encyclopedia of Type Strains, Phase IV (KMG-IV): sequencing the most valuable type-strain genomes for metagenomic binning, comparative biology and taxonomic classification.</title>
        <authorList>
            <person name="Goeker M."/>
        </authorList>
    </citation>
    <scope>NUCLEOTIDE SEQUENCE [LARGE SCALE GENOMIC DNA]</scope>
    <source>
        <strain evidence="1 2">DSM 19598</strain>
    </source>
</reference>